<dbReference type="AlphaFoldDB" id="A0A9P7H6V1"/>
<gene>
    <name evidence="1" type="ORF">KAF25_003622</name>
</gene>
<organism evidence="1 2">
    <name type="scientific">Fusarium avenaceum</name>
    <dbReference type="NCBI Taxonomy" id="40199"/>
    <lineage>
        <taxon>Eukaryota</taxon>
        <taxon>Fungi</taxon>
        <taxon>Dikarya</taxon>
        <taxon>Ascomycota</taxon>
        <taxon>Pezizomycotina</taxon>
        <taxon>Sordariomycetes</taxon>
        <taxon>Hypocreomycetidae</taxon>
        <taxon>Hypocreales</taxon>
        <taxon>Nectriaceae</taxon>
        <taxon>Fusarium</taxon>
        <taxon>Fusarium tricinctum species complex</taxon>
    </lineage>
</organism>
<comment type="caution">
    <text evidence="1">The sequence shown here is derived from an EMBL/GenBank/DDBJ whole genome shotgun (WGS) entry which is preliminary data.</text>
</comment>
<proteinExistence type="predicted"/>
<evidence type="ECO:0008006" key="3">
    <source>
        <dbReference type="Google" id="ProtNLM"/>
    </source>
</evidence>
<name>A0A9P7H6V1_9HYPO</name>
<reference evidence="1" key="1">
    <citation type="submission" date="2021-04" db="EMBL/GenBank/DDBJ databases">
        <title>Draft genome of Fusarium avenaceum strain F156N33, isolated from an atmospheric sample in Virginia.</title>
        <authorList>
            <person name="Yang S."/>
            <person name="Vinatzer B.A."/>
            <person name="Coleman J."/>
        </authorList>
    </citation>
    <scope>NUCLEOTIDE SEQUENCE</scope>
    <source>
        <strain evidence="1">F156N33</strain>
    </source>
</reference>
<sequence length="323" mass="37524">MNSETNGNASPGIADLVSSYSILTCLAPWLSTRDLYNLGLTSRLAYTYIHSSSKIFTFLSRQCLCDGRGLATRQAYAGPYHLRRKPGRLDINPHLEGDEEIEVRLYNVKCDEAGALPCMKCDINICEECRWYPRAAPATAYPNRRPHLRGSYQLDNIMCLCDNCDAKTEKELEGKFISERCDCDIYERWICVGCDDKERETTQKYFEEHTAMEWDWMTRDDVDFGDDSEPSKTLRDHAFERAFWCTCGKTVPHSIVPRCMWCKRRHLPETEWFNERQAIGSKHPFFDNNPDYPRWVADTNNKYPIPYPRLGYRRAGEQSWSIG</sequence>
<protein>
    <recommendedName>
        <fullName evidence="3">F-box domain-containing protein</fullName>
    </recommendedName>
</protein>
<accession>A0A9P7H6V1</accession>
<evidence type="ECO:0000313" key="1">
    <source>
        <dbReference type="EMBL" id="KAG5660100.1"/>
    </source>
</evidence>
<keyword evidence="2" id="KW-1185">Reference proteome</keyword>
<evidence type="ECO:0000313" key="2">
    <source>
        <dbReference type="Proteomes" id="UP000782241"/>
    </source>
</evidence>
<dbReference type="EMBL" id="JAGPUO010000010">
    <property type="protein sequence ID" value="KAG5660100.1"/>
    <property type="molecule type" value="Genomic_DNA"/>
</dbReference>
<dbReference type="Proteomes" id="UP000782241">
    <property type="component" value="Unassembled WGS sequence"/>
</dbReference>